<dbReference type="AlphaFoldDB" id="A0A151AVI8"/>
<reference evidence="3 4" key="1">
    <citation type="submission" date="2016-02" db="EMBL/GenBank/DDBJ databases">
        <title>Genome sequence of Moorella mulderi DSM 14980.</title>
        <authorList>
            <person name="Poehlein A."/>
            <person name="Daniel R."/>
        </authorList>
    </citation>
    <scope>NUCLEOTIDE SEQUENCE [LARGE SCALE GENOMIC DNA]</scope>
    <source>
        <strain evidence="3 4">DSM 14980</strain>
    </source>
</reference>
<evidence type="ECO:0000313" key="4">
    <source>
        <dbReference type="Proteomes" id="UP000075670"/>
    </source>
</evidence>
<dbReference type="InterPro" id="IPR010318">
    <property type="entry name" value="S-Me-THD_N"/>
</dbReference>
<dbReference type="Proteomes" id="UP000075670">
    <property type="component" value="Unassembled WGS sequence"/>
</dbReference>
<gene>
    <name evidence="3" type="ORF">MOMUL_21770</name>
</gene>
<evidence type="ECO:0000259" key="2">
    <source>
        <dbReference type="Pfam" id="PF20906"/>
    </source>
</evidence>
<keyword evidence="4" id="KW-1185">Reference proteome</keyword>
<dbReference type="InterPro" id="IPR024071">
    <property type="entry name" value="S-Me-THD_C_sf"/>
</dbReference>
<sequence>MATTFLKDAEDIEAFLTGLTFFGTGGGGDPGRGRKLIETELSSGRKVGWYDPDEVDQDAWCVRVSRTGSTGAPTPAMIELKEKLGMREENQFHYHIAEAVRELETVAGVKIGAIVPPELGASNTCVALTVGAYLGIPVLDADYAGRAIPELCNTTPCLSGWKIWPLATVDAWGNRCVVKEALSPQVAERIVRHLAVASFGHTGVAGFLKKVRDARNVAVLYTLSEALQVGRAMLEARLEGRDVAEVAAASASGWVIFRGEVFKTGGENRDGFFWGEHVIKGEGSWQGRTLRIWYKNENLISWLDDIPYITAPDLISVIDTSNGIPLTNPQVAAGQKVAVVALRARPQYRTPDGLANLGPGHFGFDFEYRPIEEVLNAKGGCHQ</sequence>
<evidence type="ECO:0000259" key="1">
    <source>
        <dbReference type="Pfam" id="PF06032"/>
    </source>
</evidence>
<dbReference type="Pfam" id="PF20906">
    <property type="entry name" value="S-Me-THD_C"/>
    <property type="match status" value="1"/>
</dbReference>
<dbReference type="RefSeq" id="WP_062284811.1">
    <property type="nucleotide sequence ID" value="NZ_LTBC01000009.1"/>
</dbReference>
<dbReference type="OrthoDB" id="7441206at2"/>
<dbReference type="Gene3D" id="3.40.1610.10">
    <property type="entry name" value="CV3147-like domain"/>
    <property type="match status" value="1"/>
</dbReference>
<dbReference type="SUPFAM" id="SSF160991">
    <property type="entry name" value="CV3147-like"/>
    <property type="match status" value="1"/>
</dbReference>
<dbReference type="Pfam" id="PF06032">
    <property type="entry name" value="S-Me-THD_N"/>
    <property type="match status" value="1"/>
</dbReference>
<feature type="domain" description="S-Me-THD-like C-terminal" evidence="2">
    <location>
        <begin position="185"/>
        <end position="371"/>
    </location>
</feature>
<dbReference type="PATRIC" id="fig|1122241.3.peg.2320"/>
<accession>A0A151AVI8</accession>
<dbReference type="InterPro" id="IPR027479">
    <property type="entry name" value="S-Me-THD_N_sf"/>
</dbReference>
<protein>
    <recommendedName>
        <fullName evidence="5">DUF917 domain-containing protein</fullName>
    </recommendedName>
</protein>
<dbReference type="EMBL" id="LTBC01000009">
    <property type="protein sequence ID" value="KYH31621.1"/>
    <property type="molecule type" value="Genomic_DNA"/>
</dbReference>
<comment type="caution">
    <text evidence="3">The sequence shown here is derived from an EMBL/GenBank/DDBJ whole genome shotgun (WGS) entry which is preliminary data.</text>
</comment>
<feature type="domain" description="S-Me-THD N-terminal" evidence="1">
    <location>
        <begin position="10"/>
        <end position="179"/>
    </location>
</feature>
<evidence type="ECO:0008006" key="5">
    <source>
        <dbReference type="Google" id="ProtNLM"/>
    </source>
</evidence>
<proteinExistence type="predicted"/>
<organism evidence="3 4">
    <name type="scientific">Moorella mulderi DSM 14980</name>
    <dbReference type="NCBI Taxonomy" id="1122241"/>
    <lineage>
        <taxon>Bacteria</taxon>
        <taxon>Bacillati</taxon>
        <taxon>Bacillota</taxon>
        <taxon>Clostridia</taxon>
        <taxon>Neomoorellales</taxon>
        <taxon>Neomoorellaceae</taxon>
        <taxon>Neomoorella</taxon>
    </lineage>
</organism>
<dbReference type="Gene3D" id="2.40.390.10">
    <property type="entry name" value="CV3147-like"/>
    <property type="match status" value="1"/>
</dbReference>
<evidence type="ECO:0000313" key="3">
    <source>
        <dbReference type="EMBL" id="KYH31621.1"/>
    </source>
</evidence>
<dbReference type="InterPro" id="IPR048350">
    <property type="entry name" value="S-Me-THD-like_C"/>
</dbReference>
<name>A0A151AVI8_9FIRM</name>